<proteinExistence type="predicted"/>
<comment type="caution">
    <text evidence="1">The sequence shown here is derived from an EMBL/GenBank/DDBJ whole genome shotgun (WGS) entry which is preliminary data.</text>
</comment>
<dbReference type="Proteomes" id="UP000692954">
    <property type="component" value="Unassembled WGS sequence"/>
</dbReference>
<dbReference type="EMBL" id="CAJJDN010000129">
    <property type="protein sequence ID" value="CAD8121044.1"/>
    <property type="molecule type" value="Genomic_DNA"/>
</dbReference>
<dbReference type="AlphaFoldDB" id="A0A8S1R116"/>
<reference evidence="1" key="1">
    <citation type="submission" date="2021-01" db="EMBL/GenBank/DDBJ databases">
        <authorList>
            <consortium name="Genoscope - CEA"/>
            <person name="William W."/>
        </authorList>
    </citation>
    <scope>NUCLEOTIDE SEQUENCE</scope>
</reference>
<protein>
    <submittedName>
        <fullName evidence="1">Uncharacterized protein</fullName>
    </submittedName>
</protein>
<name>A0A8S1R116_9CILI</name>
<accession>A0A8S1R116</accession>
<sequence length="98" mass="11946">MDGREQQLINIIRLRFRRDLEQILGFLQFRQIKIFEQLLCLQSNRVEGNHVVLISQQQQLIKNSLQVYGSDQFFVMFEREQKYIYTSSIFRQLKSFRN</sequence>
<evidence type="ECO:0000313" key="1">
    <source>
        <dbReference type="EMBL" id="CAD8121044.1"/>
    </source>
</evidence>
<evidence type="ECO:0000313" key="2">
    <source>
        <dbReference type="Proteomes" id="UP000692954"/>
    </source>
</evidence>
<organism evidence="1 2">
    <name type="scientific">Paramecium sonneborni</name>
    <dbReference type="NCBI Taxonomy" id="65129"/>
    <lineage>
        <taxon>Eukaryota</taxon>
        <taxon>Sar</taxon>
        <taxon>Alveolata</taxon>
        <taxon>Ciliophora</taxon>
        <taxon>Intramacronucleata</taxon>
        <taxon>Oligohymenophorea</taxon>
        <taxon>Peniculida</taxon>
        <taxon>Parameciidae</taxon>
        <taxon>Paramecium</taxon>
    </lineage>
</organism>
<gene>
    <name evidence="1" type="ORF">PSON_ATCC_30995.1.T1290142</name>
</gene>
<keyword evidence="2" id="KW-1185">Reference proteome</keyword>